<dbReference type="GO" id="GO:0016788">
    <property type="term" value="F:hydrolase activity, acting on ester bonds"/>
    <property type="evidence" value="ECO:0007669"/>
    <property type="project" value="InterPro"/>
</dbReference>
<accession>A0A0R2DDJ8</accession>
<keyword evidence="2" id="KW-0547">Nucleotide-binding</keyword>
<evidence type="ECO:0000313" key="5">
    <source>
        <dbReference type="EMBL" id="KRN01558.1"/>
    </source>
</evidence>
<dbReference type="GO" id="GO:0000166">
    <property type="term" value="F:nucleotide binding"/>
    <property type="evidence" value="ECO:0007669"/>
    <property type="project" value="UniProtKB-KW"/>
</dbReference>
<evidence type="ECO:0000256" key="2">
    <source>
        <dbReference type="RuleBase" id="RU362119"/>
    </source>
</evidence>
<evidence type="ECO:0000256" key="1">
    <source>
        <dbReference type="ARBA" id="ARBA00022729"/>
    </source>
</evidence>
<dbReference type="InterPro" id="IPR036907">
    <property type="entry name" value="5'-Nucleotdase_C_sf"/>
</dbReference>
<dbReference type="Gene3D" id="3.60.21.10">
    <property type="match status" value="1"/>
</dbReference>
<protein>
    <submittedName>
        <fullName evidence="5">Putative 2,3-cyclic-nucleotide 2-phosphodiesterase</fullName>
    </submittedName>
</protein>
<dbReference type="GO" id="GO:0009166">
    <property type="term" value="P:nucleotide catabolic process"/>
    <property type="evidence" value="ECO:0007669"/>
    <property type="project" value="InterPro"/>
</dbReference>
<feature type="domain" description="5'-Nucleotidase C-terminal" evidence="4">
    <location>
        <begin position="327"/>
        <end position="481"/>
    </location>
</feature>
<proteinExistence type="inferred from homology"/>
<dbReference type="PANTHER" id="PTHR11575:SF6">
    <property type="entry name" value="2',3'-CYCLIC-NUCLEOTIDE 2'-PHOSPHODIESTERASE_3'-NUCLEOTIDASE"/>
    <property type="match status" value="1"/>
</dbReference>
<reference evidence="5 6" key="1">
    <citation type="journal article" date="2015" name="Genome Announc.">
        <title>Expanding the biotechnology potential of lactobacilli through comparative genomics of 213 strains and associated genera.</title>
        <authorList>
            <person name="Sun Z."/>
            <person name="Harris H.M."/>
            <person name="McCann A."/>
            <person name="Guo C."/>
            <person name="Argimon S."/>
            <person name="Zhang W."/>
            <person name="Yang X."/>
            <person name="Jeffery I.B."/>
            <person name="Cooney J.C."/>
            <person name="Kagawa T.F."/>
            <person name="Liu W."/>
            <person name="Song Y."/>
            <person name="Salvetti E."/>
            <person name="Wrobel A."/>
            <person name="Rasinkangas P."/>
            <person name="Parkhill J."/>
            <person name="Rea M.C."/>
            <person name="O'Sullivan O."/>
            <person name="Ritari J."/>
            <person name="Douillard F.P."/>
            <person name="Paul Ross R."/>
            <person name="Yang R."/>
            <person name="Briner A.E."/>
            <person name="Felis G.E."/>
            <person name="de Vos W.M."/>
            <person name="Barrangou R."/>
            <person name="Klaenhammer T.R."/>
            <person name="Caufield P.W."/>
            <person name="Cui Y."/>
            <person name="Zhang H."/>
            <person name="O'Toole P.W."/>
        </authorList>
    </citation>
    <scope>NUCLEOTIDE SEQUENCE [LARGE SCALE GENOMIC DNA]</scope>
    <source>
        <strain evidence="5 6">DSM 21775</strain>
    </source>
</reference>
<feature type="domain" description="Calcineurin-like phosphoesterase" evidence="3">
    <location>
        <begin position="5"/>
        <end position="238"/>
    </location>
</feature>
<sequence length="519" mass="57343">MMRVKILSTSDVHGHVYPTSYSSRDDSQPYGMLKAATIIRQIQQHAGPDDVVIAIENGDWIQGAPFAGYLAKQAPDDQPLFSKLTSIINYDAGVLGNHEFNYGLDYIRNCECQRTYPILGANIGGAEDQKIVDAPYRIVKKKGLKIAILGLTTAYVPTWEKAEHIAGLTFESAVATAKRWVPKLKAQADLVVVAYHGGFEADLETGKPTERLTGENEGYQLMTAVPGIDALVTGHQHRQLAGVYHGVATTQPGEKGVVVGQIELRLDTNRQVVERQAKLLPVVDAAPDPELQALTDPIQERVQTWLDQPTGHISGASLTVTDHMAARLTGHPYLQFINQVEMAACDTDVAATALFNDGVRGFAHDVTLRQVLNSYPYPNTLVVERLTGQDVREALERCASFFELAADGTVQISAAFTYPKVELYNYDIYSGIDYTFDLHQPVGQRVTELRYHGEALLADQPIDVAMNQYRGNGGGEYPMFTTEKVIREVNRDMAELIQDYFEGHPDVQGTPQTNFKVEY</sequence>
<evidence type="ECO:0000259" key="4">
    <source>
        <dbReference type="Pfam" id="PF02872"/>
    </source>
</evidence>
<dbReference type="Proteomes" id="UP000051589">
    <property type="component" value="Unassembled WGS sequence"/>
</dbReference>
<dbReference type="GO" id="GO:0046872">
    <property type="term" value="F:metal ion binding"/>
    <property type="evidence" value="ECO:0007669"/>
    <property type="project" value="InterPro"/>
</dbReference>
<comment type="caution">
    <text evidence="5">The sequence shown here is derived from an EMBL/GenBank/DDBJ whole genome shotgun (WGS) entry which is preliminary data.</text>
</comment>
<dbReference type="InterPro" id="IPR029052">
    <property type="entry name" value="Metallo-depent_PP-like"/>
</dbReference>
<dbReference type="SUPFAM" id="SSF56300">
    <property type="entry name" value="Metallo-dependent phosphatases"/>
    <property type="match status" value="1"/>
</dbReference>
<gene>
    <name evidence="5" type="ORF">FD13_GL000784</name>
</gene>
<dbReference type="Gene3D" id="3.90.780.10">
    <property type="entry name" value="5'-Nucleotidase, C-terminal domain"/>
    <property type="match status" value="1"/>
</dbReference>
<dbReference type="PATRIC" id="fig|1423803.3.peg.782"/>
<keyword evidence="6" id="KW-1185">Reference proteome</keyword>
<name>A0A0R2DDJ8_9LACO</name>
<dbReference type="PRINTS" id="PR01607">
    <property type="entry name" value="APYRASEFAMLY"/>
</dbReference>
<keyword evidence="1" id="KW-0732">Signal</keyword>
<dbReference type="PANTHER" id="PTHR11575">
    <property type="entry name" value="5'-NUCLEOTIDASE-RELATED"/>
    <property type="match status" value="1"/>
</dbReference>
<dbReference type="EMBL" id="AYZH01000019">
    <property type="protein sequence ID" value="KRN01558.1"/>
    <property type="molecule type" value="Genomic_DNA"/>
</dbReference>
<dbReference type="InterPro" id="IPR006179">
    <property type="entry name" value="5_nucleotidase/apyrase"/>
</dbReference>
<dbReference type="PROSITE" id="PS00786">
    <property type="entry name" value="5_NUCLEOTIDASE_2"/>
    <property type="match status" value="1"/>
</dbReference>
<comment type="similarity">
    <text evidence="2">Belongs to the 5'-nucleotidase family.</text>
</comment>
<dbReference type="SUPFAM" id="SSF55816">
    <property type="entry name" value="5'-nucleotidase (syn. UDP-sugar hydrolase), C-terminal domain"/>
    <property type="match status" value="1"/>
</dbReference>
<dbReference type="Pfam" id="PF00149">
    <property type="entry name" value="Metallophos"/>
    <property type="match status" value="1"/>
</dbReference>
<dbReference type="GO" id="GO:0030288">
    <property type="term" value="C:outer membrane-bounded periplasmic space"/>
    <property type="evidence" value="ECO:0007669"/>
    <property type="project" value="TreeGrafter"/>
</dbReference>
<dbReference type="STRING" id="1423803.FD13_GL000784"/>
<keyword evidence="2" id="KW-0378">Hydrolase</keyword>
<dbReference type="InterPro" id="IPR006146">
    <property type="entry name" value="5'-Nucleotdase_CS"/>
</dbReference>
<evidence type="ECO:0000313" key="6">
    <source>
        <dbReference type="Proteomes" id="UP000051589"/>
    </source>
</evidence>
<dbReference type="AlphaFoldDB" id="A0A0R2DDJ8"/>
<dbReference type="InterPro" id="IPR004843">
    <property type="entry name" value="Calcineurin-like_PHP"/>
</dbReference>
<dbReference type="Pfam" id="PF02872">
    <property type="entry name" value="5_nucleotid_C"/>
    <property type="match status" value="1"/>
</dbReference>
<evidence type="ECO:0000259" key="3">
    <source>
        <dbReference type="Pfam" id="PF00149"/>
    </source>
</evidence>
<organism evidence="5 6">
    <name type="scientific">Levilactobacillus senmaizukei DSM 21775 = NBRC 103853</name>
    <dbReference type="NCBI Taxonomy" id="1423803"/>
    <lineage>
        <taxon>Bacteria</taxon>
        <taxon>Bacillati</taxon>
        <taxon>Bacillota</taxon>
        <taxon>Bacilli</taxon>
        <taxon>Lactobacillales</taxon>
        <taxon>Lactobacillaceae</taxon>
        <taxon>Levilactobacillus</taxon>
    </lineage>
</organism>
<dbReference type="InterPro" id="IPR008334">
    <property type="entry name" value="5'-Nucleotdase_C"/>
</dbReference>